<feature type="transmembrane region" description="Helical" evidence="8">
    <location>
        <begin position="613"/>
        <end position="632"/>
    </location>
</feature>
<feature type="transmembrane region" description="Helical" evidence="8">
    <location>
        <begin position="520"/>
        <end position="542"/>
    </location>
</feature>
<keyword evidence="6 8" id="KW-1133">Transmembrane helix</keyword>
<dbReference type="CDD" id="cd03213">
    <property type="entry name" value="ABCG_EPDR"/>
    <property type="match status" value="1"/>
</dbReference>
<evidence type="ECO:0000256" key="9">
    <source>
        <dbReference type="SAM" id="SignalP"/>
    </source>
</evidence>
<dbReference type="InterPro" id="IPR017871">
    <property type="entry name" value="ABC_transporter-like_CS"/>
</dbReference>
<feature type="chain" id="PRO_5002653042" evidence="9">
    <location>
        <begin position="21"/>
        <end position="782"/>
    </location>
</feature>
<evidence type="ECO:0000256" key="2">
    <source>
        <dbReference type="ARBA" id="ARBA00022448"/>
    </source>
</evidence>
<keyword evidence="2" id="KW-0813">Transport</keyword>
<protein>
    <submittedName>
        <fullName evidence="11">Putative ABC transporter protein</fullName>
    </submittedName>
</protein>
<evidence type="ECO:0000313" key="11">
    <source>
        <dbReference type="EMBL" id="EAZ51552.1"/>
    </source>
</evidence>
<dbReference type="InterPro" id="IPR003439">
    <property type="entry name" value="ABC_transporter-like_ATP-bd"/>
</dbReference>
<feature type="non-terminal residue" evidence="11">
    <location>
        <position position="1"/>
    </location>
</feature>
<name>A3FPX9_CRYPI</name>
<keyword evidence="4" id="KW-0547">Nucleotide-binding</keyword>
<dbReference type="PANTHER" id="PTHR48041:SF139">
    <property type="entry name" value="PROTEIN SCARLET"/>
    <property type="match status" value="1"/>
</dbReference>
<organism evidence="11 12">
    <name type="scientific">Cryptosporidium parvum (strain Iowa II)</name>
    <dbReference type="NCBI Taxonomy" id="353152"/>
    <lineage>
        <taxon>Eukaryota</taxon>
        <taxon>Sar</taxon>
        <taxon>Alveolata</taxon>
        <taxon>Apicomplexa</taxon>
        <taxon>Conoidasida</taxon>
        <taxon>Coccidia</taxon>
        <taxon>Eucoccidiorida</taxon>
        <taxon>Eimeriorina</taxon>
        <taxon>Cryptosporidiidae</taxon>
        <taxon>Cryptosporidium</taxon>
    </lineage>
</organism>
<dbReference type="SMART" id="SM00382">
    <property type="entry name" value="AAA"/>
    <property type="match status" value="1"/>
</dbReference>
<feature type="transmembrane region" description="Helical" evidence="8">
    <location>
        <begin position="705"/>
        <end position="725"/>
    </location>
</feature>
<dbReference type="AlphaFoldDB" id="A3FPX9"/>
<proteinExistence type="predicted"/>
<evidence type="ECO:0000259" key="10">
    <source>
        <dbReference type="PROSITE" id="PS50893"/>
    </source>
</evidence>
<dbReference type="GO" id="GO:0016020">
    <property type="term" value="C:membrane"/>
    <property type="evidence" value="ECO:0007669"/>
    <property type="project" value="UniProtKB-SubCell"/>
</dbReference>
<feature type="transmembrane region" description="Helical" evidence="8">
    <location>
        <begin position="562"/>
        <end position="582"/>
    </location>
</feature>
<evidence type="ECO:0000256" key="4">
    <source>
        <dbReference type="ARBA" id="ARBA00022741"/>
    </source>
</evidence>
<evidence type="ECO:0000256" key="3">
    <source>
        <dbReference type="ARBA" id="ARBA00022692"/>
    </source>
</evidence>
<accession>A3FPX9</accession>
<dbReference type="Proteomes" id="UP000006726">
    <property type="component" value="Chromosome 6"/>
</dbReference>
<dbReference type="PANTHER" id="PTHR48041">
    <property type="entry name" value="ABC TRANSPORTER G FAMILY MEMBER 28"/>
    <property type="match status" value="1"/>
</dbReference>
<dbReference type="GO" id="GO:0005524">
    <property type="term" value="F:ATP binding"/>
    <property type="evidence" value="ECO:0007669"/>
    <property type="project" value="UniProtKB-KW"/>
</dbReference>
<comment type="caution">
    <text evidence="11">The sequence shown here is derived from an EMBL/GenBank/DDBJ whole genome shotgun (WGS) entry which is preliminary data.</text>
</comment>
<dbReference type="FunCoup" id="A3FPX9">
    <property type="interactions" value="1"/>
</dbReference>
<dbReference type="STRING" id="353152.A3FPX9"/>
<keyword evidence="5" id="KW-0067">ATP-binding</keyword>
<dbReference type="GO" id="GO:0016887">
    <property type="term" value="F:ATP hydrolysis activity"/>
    <property type="evidence" value="ECO:0007669"/>
    <property type="project" value="InterPro"/>
</dbReference>
<evidence type="ECO:0000256" key="6">
    <source>
        <dbReference type="ARBA" id="ARBA00022989"/>
    </source>
</evidence>
<dbReference type="GeneID" id="3375983"/>
<dbReference type="InParanoid" id="A3FPX9"/>
<dbReference type="KEGG" id="cpv:cgd6_5350"/>
<sequence>VLARRVNFLLTFLVVNLVVAKFSFDDPKNPSKKSSVEIKDNGLTVGGNNLDLNSSKGGGDQSSYDAKGGSSAAAVRCSVTDHSMDMSININLGMNVSKQVTLVAKNLTVELTKRDKFFRKKVVPILKSVNFMASPGQLIGIMGPSGSGKSTLLNALSGRLKGREYNIKGSVAINGFTDIDLGYLTRMVVQDDYLLPYLTIKETMDIVAGLRLPHYSKKDREEKIIEILDIMGLRHVQDTYVGGISKKGISGGEMKRLSIALELIQNPPILFLDEPTTGLDAARAHDLLSYLSSLAHTTGIIVICSIHTPRSQTFALFDKITLLSRGFVLGQGSPMDVVTFFNDVVTPFPDNYNPADFIIDATSLVELVHKKVISASIYVPKDATIKEIELAERNLDGEEPLYEFEKSVSRDDISMKLFGLEVPSIESLDEFHKIYEQSVYGENVKKGIDNHLRCVDTSNPQILFENYGNIDSANMKILPTQTICQKIARLSPIPGPIRFCREVKYLTKRILLNTWRDPNVTVGLLLVNTIMAIIMGGVFFSLPRAGENDFDTAQNARNIIGLIFFVSTSISFFSIKGLVVTVDERFVMNKETYSKMYTPISYYFSRMVADFPVQHIQTLVYTTIVYFMTGVYDQNLKTSLADQFGLWTASTQAGVFLSYSFSYVLSSFSTSTNTVFQIFPLFSLVFALLAGYFVTFDQIPVWIRWLGWISTVRYTYTGMILSVFIPGERFSKVTTDFFLDQFNLWTTDIWLNIIVAICLGLAFRILGYFLTAFTLRNYKIAS</sequence>
<dbReference type="RefSeq" id="XP_001388358.1">
    <property type="nucleotide sequence ID" value="XM_001388321.1"/>
</dbReference>
<keyword evidence="3 8" id="KW-0812">Transmembrane</keyword>
<dbReference type="Gene3D" id="3.40.50.300">
    <property type="entry name" value="P-loop containing nucleotide triphosphate hydrolases"/>
    <property type="match status" value="1"/>
</dbReference>
<dbReference type="OMA" id="YRLLCWI"/>
<keyword evidence="12" id="KW-1185">Reference proteome</keyword>
<comment type="subcellular location">
    <subcellularLocation>
        <location evidence="1">Membrane</location>
        <topology evidence="1">Multi-pass membrane protein</topology>
    </subcellularLocation>
</comment>
<evidence type="ECO:0000256" key="8">
    <source>
        <dbReference type="SAM" id="Phobius"/>
    </source>
</evidence>
<evidence type="ECO:0000256" key="5">
    <source>
        <dbReference type="ARBA" id="ARBA00022840"/>
    </source>
</evidence>
<feature type="transmembrane region" description="Helical" evidence="8">
    <location>
        <begin position="644"/>
        <end position="662"/>
    </location>
</feature>
<dbReference type="Pfam" id="PF01061">
    <property type="entry name" value="ABC2_membrane"/>
    <property type="match status" value="1"/>
</dbReference>
<reference evidence="11 12" key="1">
    <citation type="journal article" date="2004" name="Science">
        <title>Complete genome sequence of the apicomplexan, Cryptosporidium parvum.</title>
        <authorList>
            <person name="Abrahamsen M.S."/>
            <person name="Templeton T.J."/>
            <person name="Enomoto S."/>
            <person name="Abrahante J.E."/>
            <person name="Zhu G."/>
            <person name="Lancto C.A."/>
            <person name="Deng M."/>
            <person name="Liu C."/>
            <person name="Widmer G."/>
            <person name="Tzipori S."/>
            <person name="Buck G.A."/>
            <person name="Xu P."/>
            <person name="Bankier A.T."/>
            <person name="Dear P.H."/>
            <person name="Konfortov B.A."/>
            <person name="Spriggs H.F."/>
            <person name="Iyer L."/>
            <person name="Anantharaman V."/>
            <person name="Aravind L."/>
            <person name="Kapur V."/>
        </authorList>
    </citation>
    <scope>NUCLEOTIDE SEQUENCE [LARGE SCALE GENOMIC DNA]</scope>
    <source>
        <strain evidence="12">Iowa II</strain>
    </source>
</reference>
<feature type="transmembrane region" description="Helical" evidence="8">
    <location>
        <begin position="674"/>
        <end position="693"/>
    </location>
</feature>
<feature type="signal peptide" evidence="9">
    <location>
        <begin position="1"/>
        <end position="20"/>
    </location>
</feature>
<dbReference type="SUPFAM" id="SSF52540">
    <property type="entry name" value="P-loop containing nucleoside triphosphate hydrolases"/>
    <property type="match status" value="1"/>
</dbReference>
<dbReference type="InterPro" id="IPR013525">
    <property type="entry name" value="ABC2_TM"/>
</dbReference>
<dbReference type="PROSITE" id="PS50893">
    <property type="entry name" value="ABC_TRANSPORTER_2"/>
    <property type="match status" value="1"/>
</dbReference>
<keyword evidence="9" id="KW-0732">Signal</keyword>
<feature type="transmembrane region" description="Helical" evidence="8">
    <location>
        <begin position="749"/>
        <end position="770"/>
    </location>
</feature>
<keyword evidence="7 8" id="KW-0472">Membrane</keyword>
<dbReference type="SMR" id="A3FPX9"/>
<dbReference type="InterPro" id="IPR027417">
    <property type="entry name" value="P-loop_NTPase"/>
</dbReference>
<dbReference type="Pfam" id="PF00005">
    <property type="entry name" value="ABC_tran"/>
    <property type="match status" value="1"/>
</dbReference>
<dbReference type="PROSITE" id="PS00211">
    <property type="entry name" value="ABC_TRANSPORTER_1"/>
    <property type="match status" value="1"/>
</dbReference>
<dbReference type="InterPro" id="IPR050352">
    <property type="entry name" value="ABCG_transporters"/>
</dbReference>
<dbReference type="InterPro" id="IPR003593">
    <property type="entry name" value="AAA+_ATPase"/>
</dbReference>
<evidence type="ECO:0000256" key="1">
    <source>
        <dbReference type="ARBA" id="ARBA00004141"/>
    </source>
</evidence>
<evidence type="ECO:0000256" key="7">
    <source>
        <dbReference type="ARBA" id="ARBA00023136"/>
    </source>
</evidence>
<evidence type="ECO:0000313" key="12">
    <source>
        <dbReference type="Proteomes" id="UP000006726"/>
    </source>
</evidence>
<dbReference type="EMBL" id="AAEE01000002">
    <property type="protein sequence ID" value="EAZ51552.1"/>
    <property type="molecule type" value="Genomic_DNA"/>
</dbReference>
<gene>
    <name evidence="11" type="ORF">cgd6_5350</name>
</gene>
<dbReference type="GO" id="GO:0140359">
    <property type="term" value="F:ABC-type transporter activity"/>
    <property type="evidence" value="ECO:0007669"/>
    <property type="project" value="InterPro"/>
</dbReference>
<dbReference type="OrthoDB" id="10255969at2759"/>
<feature type="domain" description="ABC transporter" evidence="10">
    <location>
        <begin position="111"/>
        <end position="350"/>
    </location>
</feature>